<evidence type="ECO:0000259" key="2">
    <source>
        <dbReference type="Pfam" id="PF00557"/>
    </source>
</evidence>
<reference evidence="4 5" key="1">
    <citation type="submission" date="2019-12" db="EMBL/GenBank/DDBJ databases">
        <title>Maritimibacter sp. nov. sp. isolated from sea sand.</title>
        <authorList>
            <person name="Kim J."/>
            <person name="Jeong S.E."/>
            <person name="Jung H.S."/>
            <person name="Jeon C.O."/>
        </authorList>
    </citation>
    <scope>NUCLEOTIDE SEQUENCE [LARGE SCALE GENOMIC DNA]</scope>
    <source>
        <strain evidence="4 5">DP07</strain>
    </source>
</reference>
<dbReference type="PANTHER" id="PTHR46112">
    <property type="entry name" value="AMINOPEPTIDASE"/>
    <property type="match status" value="1"/>
</dbReference>
<dbReference type="Pfam" id="PF01321">
    <property type="entry name" value="Creatinase_N"/>
    <property type="match status" value="1"/>
</dbReference>
<dbReference type="InterPro" id="IPR000587">
    <property type="entry name" value="Creatinase_N"/>
</dbReference>
<dbReference type="Pfam" id="PF00557">
    <property type="entry name" value="Peptidase_M24"/>
    <property type="match status" value="1"/>
</dbReference>
<dbReference type="InterPro" id="IPR036005">
    <property type="entry name" value="Creatinase/aminopeptidase-like"/>
</dbReference>
<evidence type="ECO:0000256" key="1">
    <source>
        <dbReference type="SAM" id="SignalP"/>
    </source>
</evidence>
<dbReference type="SUPFAM" id="SSF55920">
    <property type="entry name" value="Creatinase/aminopeptidase"/>
    <property type="match status" value="1"/>
</dbReference>
<proteinExistence type="predicted"/>
<dbReference type="InterPro" id="IPR000994">
    <property type="entry name" value="Pept_M24"/>
</dbReference>
<dbReference type="Gene3D" id="3.90.230.10">
    <property type="entry name" value="Creatinase/methionine aminopeptidase superfamily"/>
    <property type="match status" value="1"/>
</dbReference>
<protein>
    <submittedName>
        <fullName evidence="4">M24 family metallopeptidase</fullName>
    </submittedName>
</protein>
<dbReference type="Gene3D" id="3.40.350.10">
    <property type="entry name" value="Creatinase/prolidase N-terminal domain"/>
    <property type="match status" value="1"/>
</dbReference>
<evidence type="ECO:0000259" key="3">
    <source>
        <dbReference type="Pfam" id="PF01321"/>
    </source>
</evidence>
<evidence type="ECO:0000313" key="5">
    <source>
        <dbReference type="Proteomes" id="UP000467322"/>
    </source>
</evidence>
<accession>A0A845LZK6</accession>
<name>A0A845LZK6_9RHOB</name>
<feature type="domain" description="Peptidase M24" evidence="2">
    <location>
        <begin position="148"/>
        <end position="350"/>
    </location>
</feature>
<comment type="caution">
    <text evidence="4">The sequence shown here is derived from an EMBL/GenBank/DDBJ whole genome shotgun (WGS) entry which is preliminary data.</text>
</comment>
<dbReference type="AlphaFoldDB" id="A0A845LZK6"/>
<organism evidence="4 5">
    <name type="scientific">Maritimibacter harenae</name>
    <dbReference type="NCBI Taxonomy" id="2606218"/>
    <lineage>
        <taxon>Bacteria</taxon>
        <taxon>Pseudomonadati</taxon>
        <taxon>Pseudomonadota</taxon>
        <taxon>Alphaproteobacteria</taxon>
        <taxon>Rhodobacterales</taxon>
        <taxon>Roseobacteraceae</taxon>
        <taxon>Maritimibacter</taxon>
    </lineage>
</organism>
<feature type="signal peptide" evidence="1">
    <location>
        <begin position="1"/>
        <end position="32"/>
    </location>
</feature>
<dbReference type="RefSeq" id="WP_161349645.1">
    <property type="nucleotide sequence ID" value="NZ_WTUX01000002.1"/>
</dbReference>
<dbReference type="EMBL" id="WTUX01000002">
    <property type="protein sequence ID" value="MZR11528.1"/>
    <property type="molecule type" value="Genomic_DNA"/>
</dbReference>
<dbReference type="PANTHER" id="PTHR46112:SF3">
    <property type="entry name" value="AMINOPEPTIDASE YPDF"/>
    <property type="match status" value="1"/>
</dbReference>
<keyword evidence="5" id="KW-1185">Reference proteome</keyword>
<gene>
    <name evidence="4" type="ORF">GQE99_00585</name>
</gene>
<dbReference type="Proteomes" id="UP000467322">
    <property type="component" value="Unassembled WGS sequence"/>
</dbReference>
<dbReference type="InterPro" id="IPR050659">
    <property type="entry name" value="Peptidase_M24B"/>
</dbReference>
<dbReference type="SUPFAM" id="SSF53092">
    <property type="entry name" value="Creatinase/prolidase N-terminal domain"/>
    <property type="match status" value="1"/>
</dbReference>
<keyword evidence="1" id="KW-0732">Signal</keyword>
<feature type="chain" id="PRO_5032399146" evidence="1">
    <location>
        <begin position="33"/>
        <end position="367"/>
    </location>
</feature>
<dbReference type="InterPro" id="IPR029149">
    <property type="entry name" value="Creatin/AminoP/Spt16_N"/>
</dbReference>
<feature type="domain" description="Creatinase N-terminal" evidence="3">
    <location>
        <begin position="7"/>
        <end position="140"/>
    </location>
</feature>
<sequence length="367" mass="38777">MSIFATRRTRAAKLLKKAGLGAAAFVPGPNFAYLTGVHLHLMERPTLFVLTAEGDIFAMMPALERQKWGDALPEAETIYWTDEDGPEAAFTALADTLGPSLPLGVEGLRMRASEYRALAGHLGADALVDADPALAELRLVKDAEEIAQLRRAVEISEQALGEVFDAGVGGRTGHDIAGRLKAAMLAHGAIGFAFEPIVLSGGEAANPHGDVSDRVVSPGDPLLIDFGASWGDMHADITRTAFCGHASDAHAAVYDTVREANARGRDAVRSGAPVGAVDDAATGVLEASPFSDLILHKTGHGLGREVHEVPPVMRKNGDPQRAGMVFTIEPGLYRAGDIGVRIEDDVVVTDTGCDCLTSFTRELVILD</sequence>
<evidence type="ECO:0000313" key="4">
    <source>
        <dbReference type="EMBL" id="MZR11528.1"/>
    </source>
</evidence>